<dbReference type="InterPro" id="IPR036388">
    <property type="entry name" value="WH-like_DNA-bd_sf"/>
</dbReference>
<dbReference type="EMBL" id="HBNS01058797">
    <property type="protein sequence ID" value="CAE4664266.1"/>
    <property type="molecule type" value="Transcribed_RNA"/>
</dbReference>
<dbReference type="PANTHER" id="PTHR23131:SF0">
    <property type="entry name" value="ENDORIBONUCLEASE LACTB2"/>
    <property type="match status" value="1"/>
</dbReference>
<dbReference type="SUPFAM" id="SSF56281">
    <property type="entry name" value="Metallo-hydrolase/oxidoreductase"/>
    <property type="match status" value="1"/>
</dbReference>
<protein>
    <recommendedName>
        <fullName evidence="1">Metallo-beta-lactamase domain-containing protein</fullName>
    </recommendedName>
</protein>
<dbReference type="Gene3D" id="1.10.10.10">
    <property type="entry name" value="Winged helix-like DNA-binding domain superfamily/Winged helix DNA-binding domain"/>
    <property type="match status" value="1"/>
</dbReference>
<proteinExistence type="predicted"/>
<dbReference type="InterPro" id="IPR001279">
    <property type="entry name" value="Metallo-B-lactamas"/>
</dbReference>
<evidence type="ECO:0000259" key="1">
    <source>
        <dbReference type="SMART" id="SM00849"/>
    </source>
</evidence>
<dbReference type="AlphaFoldDB" id="A0A6V2PQW7"/>
<dbReference type="Pfam" id="PF00753">
    <property type="entry name" value="Lactamase_B"/>
    <property type="match status" value="1"/>
</dbReference>
<dbReference type="InterPro" id="IPR036866">
    <property type="entry name" value="RibonucZ/Hydroxyglut_hydro"/>
</dbReference>
<evidence type="ECO:0000313" key="2">
    <source>
        <dbReference type="EMBL" id="CAE4664266.1"/>
    </source>
</evidence>
<organism evidence="2">
    <name type="scientific">Ditylum brightwellii</name>
    <dbReference type="NCBI Taxonomy" id="49249"/>
    <lineage>
        <taxon>Eukaryota</taxon>
        <taxon>Sar</taxon>
        <taxon>Stramenopiles</taxon>
        <taxon>Ochrophyta</taxon>
        <taxon>Bacillariophyta</taxon>
        <taxon>Mediophyceae</taxon>
        <taxon>Lithodesmiophycidae</taxon>
        <taxon>Lithodesmiales</taxon>
        <taxon>Lithodesmiaceae</taxon>
        <taxon>Ditylum</taxon>
    </lineage>
</organism>
<reference evidence="2" key="1">
    <citation type="submission" date="2021-01" db="EMBL/GenBank/DDBJ databases">
        <authorList>
            <person name="Corre E."/>
            <person name="Pelletier E."/>
            <person name="Niang G."/>
            <person name="Scheremetjew M."/>
            <person name="Finn R."/>
            <person name="Kale V."/>
            <person name="Holt S."/>
            <person name="Cochrane G."/>
            <person name="Meng A."/>
            <person name="Brown T."/>
            <person name="Cohen L."/>
        </authorList>
    </citation>
    <scope>NUCLEOTIDE SEQUENCE</scope>
    <source>
        <strain evidence="2">GSO104</strain>
    </source>
</reference>
<gene>
    <name evidence="2" type="ORF">DBRI00130_LOCUS42277</name>
</gene>
<dbReference type="PANTHER" id="PTHR23131">
    <property type="entry name" value="ENDORIBONUCLEASE LACTB2"/>
    <property type="match status" value="1"/>
</dbReference>
<dbReference type="CDD" id="cd16278">
    <property type="entry name" value="metallo-hydrolase-like_MBL-fold"/>
    <property type="match status" value="1"/>
</dbReference>
<dbReference type="SMART" id="SM00849">
    <property type="entry name" value="Lactamase_B"/>
    <property type="match status" value="1"/>
</dbReference>
<name>A0A6V2PQW7_9STRA</name>
<sequence length="333" mass="37896">MPRKIPFTRSPPPPYTQIETLSPIIRRITARNPSSFTYHGTGTYIVGHATDVTIIDPGPLLEEHVEAIKRSLKGEKVRYILITHTHSDHSPAAQILKQYWDGVKTYGFGPHGSGRASTSPPSPEEFEDEVDYSFTPDIILSHNEVLTTPQYTITTLHTPGHTSNHLCFALKEEKVLFTGDAVMGWSTSVIIPPDGNMMDYMSTLDLLLQRAKRGEDVVYWPTHGTCINNVEEYVQCYKEHRLERKQQIYNCFQKQLLKTNKHHEKNGKMKILEMVPIIYQDLDAKLYNAAALSMLATIIWMVEIGQVRTCDDDEECLPTLDSTFILCETEEKE</sequence>
<feature type="domain" description="Metallo-beta-lactamase" evidence="1">
    <location>
        <begin position="40"/>
        <end position="223"/>
    </location>
</feature>
<dbReference type="InterPro" id="IPR050662">
    <property type="entry name" value="Sec-metab_biosynth-thioest"/>
</dbReference>
<dbReference type="Gene3D" id="3.60.15.10">
    <property type="entry name" value="Ribonuclease Z/Hydroxyacylglutathione hydrolase-like"/>
    <property type="match status" value="1"/>
</dbReference>
<accession>A0A6V2PQW7</accession>